<sequence length="235" mass="24764">MKSHRTDADRAQPQPVAVSGHRQAGPLAQAIAPAWQTSLQAAVDHSPRMLAQRQALRGAFGGTLTLQAAGLAATTLQSPAGAVVQRAISLDALTNKLAEVQQAHGTYHGTLDADTTVDQANAVGDEWVGDGPTSIYYGASAWDSKVAADGQRQYRPPMMKMSGQAQGTAQANYEAKVGQEGGYDFNAHVTITGLADHEDWKNKANYKPPVKPPPEKKTDDGSDDEGGGFGLDLFA</sequence>
<reference evidence="2" key="1">
    <citation type="submission" date="2022-10" db="EMBL/GenBank/DDBJ databases">
        <title>Characterization and whole genome sequencing of a new Roseateles species, isolated from fresh water.</title>
        <authorList>
            <person name="Guliayeva D.Y."/>
            <person name="Akhremchuk A.E."/>
            <person name="Sikolenko M.A."/>
            <person name="Valentovich L.N."/>
            <person name="Sidarenka A.V."/>
        </authorList>
    </citation>
    <scope>NUCLEOTIDE SEQUENCE</scope>
    <source>
        <strain evidence="2">BIM B-1768</strain>
    </source>
</reference>
<name>A0ABY6AW07_9BURK</name>
<evidence type="ECO:0000313" key="3">
    <source>
        <dbReference type="Proteomes" id="UP001064933"/>
    </source>
</evidence>
<feature type="region of interest" description="Disordered" evidence="1">
    <location>
        <begin position="1"/>
        <end position="23"/>
    </location>
</feature>
<dbReference type="EMBL" id="CP104562">
    <property type="protein sequence ID" value="UXH76785.1"/>
    <property type="molecule type" value="Genomic_DNA"/>
</dbReference>
<evidence type="ECO:0000256" key="1">
    <source>
        <dbReference type="SAM" id="MobiDB-lite"/>
    </source>
</evidence>
<proteinExistence type="predicted"/>
<evidence type="ECO:0000313" key="2">
    <source>
        <dbReference type="EMBL" id="UXH76785.1"/>
    </source>
</evidence>
<accession>A0ABY6AW07</accession>
<feature type="compositionally biased region" description="Basic and acidic residues" evidence="1">
    <location>
        <begin position="1"/>
        <end position="10"/>
    </location>
</feature>
<dbReference type="RefSeq" id="WP_261756523.1">
    <property type="nucleotide sequence ID" value="NZ_CP104562.2"/>
</dbReference>
<organism evidence="2 3">
    <name type="scientific">Roseateles amylovorans</name>
    <dbReference type="NCBI Taxonomy" id="2978473"/>
    <lineage>
        <taxon>Bacteria</taxon>
        <taxon>Pseudomonadati</taxon>
        <taxon>Pseudomonadota</taxon>
        <taxon>Betaproteobacteria</taxon>
        <taxon>Burkholderiales</taxon>
        <taxon>Sphaerotilaceae</taxon>
        <taxon>Roseateles</taxon>
    </lineage>
</organism>
<feature type="region of interest" description="Disordered" evidence="1">
    <location>
        <begin position="197"/>
        <end position="235"/>
    </location>
</feature>
<keyword evidence="3" id="KW-1185">Reference proteome</keyword>
<dbReference type="Proteomes" id="UP001064933">
    <property type="component" value="Chromosome"/>
</dbReference>
<protein>
    <submittedName>
        <fullName evidence="2">Uncharacterized protein</fullName>
    </submittedName>
</protein>
<gene>
    <name evidence="2" type="ORF">N4261_17320</name>
</gene>